<keyword evidence="1" id="KW-0812">Transmembrane</keyword>
<keyword evidence="3" id="KW-1185">Reference proteome</keyword>
<evidence type="ECO:0000256" key="1">
    <source>
        <dbReference type="SAM" id="Phobius"/>
    </source>
</evidence>
<evidence type="ECO:0000313" key="3">
    <source>
        <dbReference type="Proteomes" id="UP000183994"/>
    </source>
</evidence>
<keyword evidence="1" id="KW-1133">Transmembrane helix</keyword>
<dbReference type="Proteomes" id="UP000183994">
    <property type="component" value="Unassembled WGS sequence"/>
</dbReference>
<reference evidence="3" key="1">
    <citation type="submission" date="2016-11" db="EMBL/GenBank/DDBJ databases">
        <authorList>
            <person name="Varghese N."/>
            <person name="Submissions S."/>
        </authorList>
    </citation>
    <scope>NUCLEOTIDE SEQUENCE [LARGE SCALE GENOMIC DNA]</scope>
    <source>
        <strain evidence="3">DSM 16219</strain>
    </source>
</reference>
<accession>A0A1M6UGR6</accession>
<sequence>MIFIPVVLWMIFVLVRQTRTKLNAPSRLVRGTTLRALGGITAIIIHSIGDFNLHLPATALIFTLLAAILAGPTP</sequence>
<name>A0A1M6UGR6_9BACT</name>
<feature type="transmembrane region" description="Helical" evidence="1">
    <location>
        <begin position="53"/>
        <end position="71"/>
    </location>
</feature>
<organism evidence="2 3">
    <name type="scientific">Desulfatibacillum alkenivorans DSM 16219</name>
    <dbReference type="NCBI Taxonomy" id="1121393"/>
    <lineage>
        <taxon>Bacteria</taxon>
        <taxon>Pseudomonadati</taxon>
        <taxon>Thermodesulfobacteriota</taxon>
        <taxon>Desulfobacteria</taxon>
        <taxon>Desulfobacterales</taxon>
        <taxon>Desulfatibacillaceae</taxon>
        <taxon>Desulfatibacillum</taxon>
    </lineage>
</organism>
<dbReference type="STRING" id="1121393.SAMN02745216_03901"/>
<keyword evidence="1" id="KW-0472">Membrane</keyword>
<evidence type="ECO:0000313" key="2">
    <source>
        <dbReference type="EMBL" id="SHK68343.1"/>
    </source>
</evidence>
<gene>
    <name evidence="2" type="ORF">SAMN02745216_03901</name>
</gene>
<dbReference type="EMBL" id="FQZU01000030">
    <property type="protein sequence ID" value="SHK68343.1"/>
    <property type="molecule type" value="Genomic_DNA"/>
</dbReference>
<proteinExistence type="predicted"/>
<protein>
    <submittedName>
        <fullName evidence="2">Uncharacterized protein</fullName>
    </submittedName>
</protein>
<dbReference type="AlphaFoldDB" id="A0A1M6UGR6"/>